<dbReference type="InterPro" id="IPR013154">
    <property type="entry name" value="ADH-like_N"/>
</dbReference>
<dbReference type="Gene3D" id="3.90.180.10">
    <property type="entry name" value="Medium-chain alcohol dehydrogenases, catalytic domain"/>
    <property type="match status" value="1"/>
</dbReference>
<evidence type="ECO:0000256" key="5">
    <source>
        <dbReference type="ARBA" id="ARBA00023002"/>
    </source>
</evidence>
<keyword evidence="4 9" id="KW-0862">Zinc</keyword>
<keyword evidence="6" id="KW-0520">NAD</keyword>
<dbReference type="FunFam" id="3.40.50.720:FF:000068">
    <property type="entry name" value="Sorbitol dehydrogenase"/>
    <property type="match status" value="1"/>
</dbReference>
<dbReference type="SUPFAM" id="SSF50129">
    <property type="entry name" value="GroES-like"/>
    <property type="match status" value="1"/>
</dbReference>
<keyword evidence="13" id="KW-1185">Reference proteome</keyword>
<evidence type="ECO:0000256" key="6">
    <source>
        <dbReference type="ARBA" id="ARBA00023027"/>
    </source>
</evidence>
<proteinExistence type="inferred from homology"/>
<dbReference type="GO" id="GO:0006062">
    <property type="term" value="P:sorbitol catabolic process"/>
    <property type="evidence" value="ECO:0007669"/>
    <property type="project" value="TreeGrafter"/>
</dbReference>
<accession>A0A0B2UQ11</accession>
<evidence type="ECO:0000256" key="1">
    <source>
        <dbReference type="ARBA" id="ARBA00001947"/>
    </source>
</evidence>
<dbReference type="OrthoDB" id="1879366at2759"/>
<reference evidence="12 13" key="1">
    <citation type="submission" date="2014-11" db="EMBL/GenBank/DDBJ databases">
        <title>Genetic blueprint of the zoonotic pathogen Toxocara canis.</title>
        <authorList>
            <person name="Zhu X.-Q."/>
            <person name="Korhonen P.K."/>
            <person name="Cai H."/>
            <person name="Young N.D."/>
            <person name="Nejsum P."/>
            <person name="von Samson-Himmelstjerna G."/>
            <person name="Boag P.R."/>
            <person name="Tan P."/>
            <person name="Li Q."/>
            <person name="Min J."/>
            <person name="Yang Y."/>
            <person name="Wang X."/>
            <person name="Fang X."/>
            <person name="Hall R.S."/>
            <person name="Hofmann A."/>
            <person name="Sternberg P.W."/>
            <person name="Jex A.R."/>
            <person name="Gasser R.B."/>
        </authorList>
    </citation>
    <scope>NUCLEOTIDE SEQUENCE [LARGE SCALE GENOMIC DNA]</scope>
    <source>
        <strain evidence="12">PN_DK_2014</strain>
    </source>
</reference>
<dbReference type="InterPro" id="IPR002328">
    <property type="entry name" value="ADH_Zn_CS"/>
</dbReference>
<evidence type="ECO:0000256" key="2">
    <source>
        <dbReference type="ARBA" id="ARBA00008072"/>
    </source>
</evidence>
<name>A0A0B2UQ11_TOXCA</name>
<organism evidence="12 13">
    <name type="scientific">Toxocara canis</name>
    <name type="common">Canine roundworm</name>
    <dbReference type="NCBI Taxonomy" id="6265"/>
    <lineage>
        <taxon>Eukaryota</taxon>
        <taxon>Metazoa</taxon>
        <taxon>Ecdysozoa</taxon>
        <taxon>Nematoda</taxon>
        <taxon>Chromadorea</taxon>
        <taxon>Rhabditida</taxon>
        <taxon>Spirurina</taxon>
        <taxon>Ascaridomorpha</taxon>
        <taxon>Ascaridoidea</taxon>
        <taxon>Toxocaridae</taxon>
        <taxon>Toxocara</taxon>
    </lineage>
</organism>
<dbReference type="InterPro" id="IPR036291">
    <property type="entry name" value="NAD(P)-bd_dom_sf"/>
</dbReference>
<dbReference type="GO" id="GO:0003939">
    <property type="term" value="F:L-iditol 2-dehydrogenase (NAD+) activity"/>
    <property type="evidence" value="ECO:0007669"/>
    <property type="project" value="TreeGrafter"/>
</dbReference>
<dbReference type="CDD" id="cd05285">
    <property type="entry name" value="sorbitol_DH"/>
    <property type="match status" value="1"/>
</dbReference>
<comment type="similarity">
    <text evidence="2 9">Belongs to the zinc-containing alcohol dehydrogenase family.</text>
</comment>
<evidence type="ECO:0000259" key="11">
    <source>
        <dbReference type="Pfam" id="PF08240"/>
    </source>
</evidence>
<evidence type="ECO:0000256" key="8">
    <source>
        <dbReference type="ARBA" id="ARBA00032485"/>
    </source>
</evidence>
<dbReference type="EMBL" id="JPKZ01022838">
    <property type="protein sequence ID" value="KHN71020.1"/>
    <property type="molecule type" value="Genomic_DNA"/>
</dbReference>
<evidence type="ECO:0000256" key="9">
    <source>
        <dbReference type="RuleBase" id="RU361277"/>
    </source>
</evidence>
<evidence type="ECO:0000259" key="10">
    <source>
        <dbReference type="Pfam" id="PF00107"/>
    </source>
</evidence>
<dbReference type="Proteomes" id="UP000031036">
    <property type="component" value="Unassembled WGS sequence"/>
</dbReference>
<feature type="domain" description="Alcohol dehydrogenase-like N-terminal" evidence="11">
    <location>
        <begin position="368"/>
        <end position="481"/>
    </location>
</feature>
<dbReference type="Pfam" id="PF08240">
    <property type="entry name" value="ADH_N"/>
    <property type="match status" value="1"/>
</dbReference>
<sequence length="639" mass="70305">MKASFGSRRLARDRSVPEMFSIESILLGSRELECAIGHLDVSLDPKRTCFSIMNIWLENSCMDVMTGVYCCSPKTPSLRRADLLRRFLFMARKAAAEHTKGNLILFASPGMTQQRCHFDEILQTIASVDLNMAEECYIADGGCFITFESPLATFRLDDIRAVDMGQAVRKNLLKVEIEVPFADEELCDYFEKQPLFFSLSVKKHILFNEQSKSSSPSPELLRLRLNKLLLEKHALDTVGCPLTDILLSPTGKAINLSAFTNDDETTQRVHNEETIERPSSVNSGTYKMSTHGHVDVRSKAPVTHAYNVDIMNNVVIPVCKSPSLEELHEIHNRTLQNMNMTSQKNLCAVLYAKNDIRMEEREIPTPKENQLLIRVHTVGICGSDVHFWKNGAIGQYIVRDLMVLGHETSGTVAAIGCDVKNFKVGDRVALEPCVPCRLCVLCKSSKYNLCADMKFFATPPTDGALARYVVHDADFCFKLPQTMTMEEGSLVEPLSVAVHACRRAYVSIGQTVLILGAGPIGLMNMLSAKAMGASSVFITDISDGRLKLAKALGADYILNVKGMKPEDVADHVISTLKAQPDAAIECTGVASSIESGIHAVKVGGTMVMVGLGGGLAELPMVEAATKEIDLRGSFRYANW</sequence>
<gene>
    <name evidence="12" type="primary">SORD</name>
    <name evidence="12" type="ORF">Tcan_02587</name>
</gene>
<dbReference type="GO" id="GO:0008270">
    <property type="term" value="F:zinc ion binding"/>
    <property type="evidence" value="ECO:0007669"/>
    <property type="project" value="InterPro"/>
</dbReference>
<comment type="caution">
    <text evidence="12">The sequence shown here is derived from an EMBL/GenBank/DDBJ whole genome shotgun (WGS) entry which is preliminary data.</text>
</comment>
<comment type="cofactor">
    <cofactor evidence="1 9">
        <name>Zn(2+)</name>
        <dbReference type="ChEBI" id="CHEBI:29105"/>
    </cofactor>
</comment>
<keyword evidence="3 9" id="KW-0479">Metal-binding</keyword>
<dbReference type="AlphaFoldDB" id="A0A0B2UQ11"/>
<dbReference type="InterPro" id="IPR011032">
    <property type="entry name" value="GroES-like_sf"/>
</dbReference>
<dbReference type="PANTHER" id="PTHR43161">
    <property type="entry name" value="SORBITOL DEHYDROGENASE"/>
    <property type="match status" value="1"/>
</dbReference>
<dbReference type="SUPFAM" id="SSF51735">
    <property type="entry name" value="NAD(P)-binding Rossmann-fold domains"/>
    <property type="match status" value="1"/>
</dbReference>
<dbReference type="Pfam" id="PF00107">
    <property type="entry name" value="ADH_zinc_N"/>
    <property type="match status" value="1"/>
</dbReference>
<evidence type="ECO:0000256" key="7">
    <source>
        <dbReference type="ARBA" id="ARBA00026132"/>
    </source>
</evidence>
<dbReference type="InterPro" id="IPR013149">
    <property type="entry name" value="ADH-like_C"/>
</dbReference>
<feature type="domain" description="Alcohol dehydrogenase-like C-terminal" evidence="10">
    <location>
        <begin position="519"/>
        <end position="637"/>
    </location>
</feature>
<evidence type="ECO:0000256" key="4">
    <source>
        <dbReference type="ARBA" id="ARBA00022833"/>
    </source>
</evidence>
<dbReference type="STRING" id="6265.A0A0B2UQ11"/>
<keyword evidence="5" id="KW-0560">Oxidoreductase</keyword>
<dbReference type="InterPro" id="IPR045306">
    <property type="entry name" value="SDH-like"/>
</dbReference>
<dbReference type="Gene3D" id="3.40.50.720">
    <property type="entry name" value="NAD(P)-binding Rossmann-like Domain"/>
    <property type="match status" value="1"/>
</dbReference>
<protein>
    <recommendedName>
        <fullName evidence="7">Sorbitol dehydrogenase</fullName>
    </recommendedName>
    <alternativeName>
        <fullName evidence="8">Polyol dehydrogenase</fullName>
    </alternativeName>
</protein>
<evidence type="ECO:0000313" key="13">
    <source>
        <dbReference type="Proteomes" id="UP000031036"/>
    </source>
</evidence>
<evidence type="ECO:0000256" key="3">
    <source>
        <dbReference type="ARBA" id="ARBA00022723"/>
    </source>
</evidence>
<evidence type="ECO:0000313" key="12">
    <source>
        <dbReference type="EMBL" id="KHN71020.1"/>
    </source>
</evidence>
<dbReference type="PROSITE" id="PS00059">
    <property type="entry name" value="ADH_ZINC"/>
    <property type="match status" value="1"/>
</dbReference>
<dbReference type="PANTHER" id="PTHR43161:SF9">
    <property type="entry name" value="SORBITOL DEHYDROGENASE"/>
    <property type="match status" value="1"/>
</dbReference>